<dbReference type="Gene3D" id="3.30.160.60">
    <property type="entry name" value="Classic Zinc Finger"/>
    <property type="match status" value="1"/>
</dbReference>
<protein>
    <recommendedName>
        <fullName evidence="6">C2H2-type domain-containing protein</fullName>
    </recommendedName>
</protein>
<dbReference type="STRING" id="1341132.A0A3F3PL49"/>
<dbReference type="Pfam" id="PF12171">
    <property type="entry name" value="zf-C2H2_jaz"/>
    <property type="match status" value="1"/>
</dbReference>
<dbReference type="PROSITE" id="PS00028">
    <property type="entry name" value="ZINC_FINGER_C2H2_1"/>
    <property type="match status" value="1"/>
</dbReference>
<dbReference type="Pfam" id="PF12874">
    <property type="entry name" value="zf-met"/>
    <property type="match status" value="1"/>
</dbReference>
<feature type="domain" description="C2H2-type" evidence="6">
    <location>
        <begin position="116"/>
        <end position="143"/>
    </location>
</feature>
<keyword evidence="8" id="KW-1185">Reference proteome</keyword>
<name>A0A3F3PL49_9EURO</name>
<accession>A0A3F3PL49</accession>
<keyword evidence="2" id="KW-0677">Repeat</keyword>
<feature type="domain" description="C2H2-type" evidence="6">
    <location>
        <begin position="199"/>
        <end position="217"/>
    </location>
</feature>
<dbReference type="Proteomes" id="UP000253729">
    <property type="component" value="Unassembled WGS sequence"/>
</dbReference>
<dbReference type="InterPro" id="IPR036236">
    <property type="entry name" value="Znf_C2H2_sf"/>
</dbReference>
<dbReference type="SUPFAM" id="SSF57667">
    <property type="entry name" value="beta-beta-alpha zinc fingers"/>
    <property type="match status" value="1"/>
</dbReference>
<evidence type="ECO:0000256" key="4">
    <source>
        <dbReference type="ARBA" id="ARBA00022833"/>
    </source>
</evidence>
<keyword evidence="4" id="KW-0862">Zinc</keyword>
<evidence type="ECO:0000313" key="7">
    <source>
        <dbReference type="EMBL" id="RDH27066.1"/>
    </source>
</evidence>
<feature type="domain" description="C2H2-type" evidence="6">
    <location>
        <begin position="14"/>
        <end position="39"/>
    </location>
</feature>
<evidence type="ECO:0000256" key="3">
    <source>
        <dbReference type="ARBA" id="ARBA00022771"/>
    </source>
</evidence>
<evidence type="ECO:0000256" key="1">
    <source>
        <dbReference type="ARBA" id="ARBA00022723"/>
    </source>
</evidence>
<dbReference type="GO" id="GO:0008270">
    <property type="term" value="F:zinc ion binding"/>
    <property type="evidence" value="ECO:0007669"/>
    <property type="project" value="UniProtKB-KW"/>
</dbReference>
<evidence type="ECO:0000313" key="8">
    <source>
        <dbReference type="Proteomes" id="UP000253729"/>
    </source>
</evidence>
<gene>
    <name evidence="7" type="ORF">BDQ94DRAFT_163933</name>
</gene>
<sequence length="263" mass="30765">MGLGPYLTYNGMDYECIMCERTFVSLDALYDHCRQTLRHEWCERCRRVFVSKSSKISHLRTSNRHHFCPSCPKPRDFESREELEDHLVDNHHVCLDCNIHHGYAGQLQEHVVTQHHLCTLCDRYFSNENNLRMHQQSHQARTMECYGCYRTFRSLSGMFIHLEAENCPSSTTEEEVDNIAREFYQSWKYRISEDGGWLYKCPSCDKEFSKLSALYQHAEDVPMCSSLVSGHGCLAKLEQFMARIIPVQHTQDTDAPFHQIDAP</sequence>
<dbReference type="Pfam" id="PF00096">
    <property type="entry name" value="zf-C2H2"/>
    <property type="match status" value="1"/>
</dbReference>
<dbReference type="RefSeq" id="XP_026620088.1">
    <property type="nucleotide sequence ID" value="XM_026769846.1"/>
</dbReference>
<reference evidence="7 8" key="1">
    <citation type="submission" date="2018-07" db="EMBL/GenBank/DDBJ databases">
        <title>The genomes of Aspergillus section Nigri reveals drivers in fungal speciation.</title>
        <authorList>
            <consortium name="DOE Joint Genome Institute"/>
            <person name="Vesth T.C."/>
            <person name="Nybo J."/>
            <person name="Theobald S."/>
            <person name="Brandl J."/>
            <person name="Frisvad J.C."/>
            <person name="Nielsen K.F."/>
            <person name="Lyhne E.K."/>
            <person name="Kogle M.E."/>
            <person name="Kuo A."/>
            <person name="Riley R."/>
            <person name="Clum A."/>
            <person name="Nolan M."/>
            <person name="Lipzen A."/>
            <person name="Salamov A."/>
            <person name="Henrissat B."/>
            <person name="Wiebenga A."/>
            <person name="De vries R.P."/>
            <person name="Grigoriev I.V."/>
            <person name="Mortensen U.H."/>
            <person name="Andersen M.R."/>
            <person name="Baker S.E."/>
        </authorList>
    </citation>
    <scope>NUCLEOTIDE SEQUENCE [LARGE SCALE GENOMIC DNA]</scope>
    <source>
        <strain evidence="7 8">CBS 139.54b</strain>
    </source>
</reference>
<evidence type="ECO:0000256" key="2">
    <source>
        <dbReference type="ARBA" id="ARBA00022737"/>
    </source>
</evidence>
<evidence type="ECO:0000259" key="6">
    <source>
        <dbReference type="PROSITE" id="PS50157"/>
    </source>
</evidence>
<dbReference type="InterPro" id="IPR013087">
    <property type="entry name" value="Znf_C2H2_type"/>
</dbReference>
<dbReference type="InterPro" id="IPR022755">
    <property type="entry name" value="Znf_C2H2_jaz"/>
</dbReference>
<dbReference type="AlphaFoldDB" id="A0A3F3PL49"/>
<organism evidence="7 8">
    <name type="scientific">Aspergillus welwitschiae</name>
    <dbReference type="NCBI Taxonomy" id="1341132"/>
    <lineage>
        <taxon>Eukaryota</taxon>
        <taxon>Fungi</taxon>
        <taxon>Dikarya</taxon>
        <taxon>Ascomycota</taxon>
        <taxon>Pezizomycotina</taxon>
        <taxon>Eurotiomycetes</taxon>
        <taxon>Eurotiomycetidae</taxon>
        <taxon>Eurotiales</taxon>
        <taxon>Aspergillaceae</taxon>
        <taxon>Aspergillus</taxon>
        <taxon>Aspergillus subgen. Circumdati</taxon>
    </lineage>
</organism>
<dbReference type="EMBL" id="KZ852101">
    <property type="protein sequence ID" value="RDH27066.1"/>
    <property type="molecule type" value="Genomic_DNA"/>
</dbReference>
<keyword evidence="3 5" id="KW-0863">Zinc-finger</keyword>
<evidence type="ECO:0000256" key="5">
    <source>
        <dbReference type="PROSITE-ProRule" id="PRU00042"/>
    </source>
</evidence>
<dbReference type="GeneID" id="38138202"/>
<dbReference type="PANTHER" id="PTHR24409">
    <property type="entry name" value="ZINC FINGER PROTEIN 142"/>
    <property type="match status" value="1"/>
</dbReference>
<proteinExistence type="predicted"/>
<keyword evidence="1" id="KW-0479">Metal-binding</keyword>
<dbReference type="PROSITE" id="PS50157">
    <property type="entry name" value="ZINC_FINGER_C2H2_2"/>
    <property type="match status" value="3"/>
</dbReference>
<dbReference type="SMART" id="SM00355">
    <property type="entry name" value="ZnF_C2H2"/>
    <property type="match status" value="6"/>
</dbReference>